<dbReference type="GO" id="GO:0072344">
    <property type="term" value="P:rescue of stalled ribosome"/>
    <property type="evidence" value="ECO:0007669"/>
    <property type="project" value="UniProtKB-UniRule"/>
</dbReference>
<feature type="active site" description="Proton acceptor" evidence="7">
    <location>
        <position position="20"/>
    </location>
</feature>
<evidence type="ECO:0000256" key="5">
    <source>
        <dbReference type="ARBA" id="ARBA00038063"/>
    </source>
</evidence>
<comment type="function">
    <text evidence="7">Catalyzes the release of premature peptidyl moieties from peptidyl-tRNA molecules trapped in stalled 50S ribosomal subunits, and thus maintains levels of free tRNAs and 50S ribosomes.</text>
</comment>
<keyword evidence="4 7" id="KW-0694">RNA-binding</keyword>
<evidence type="ECO:0000313" key="10">
    <source>
        <dbReference type="EMBL" id="OGG48526.1"/>
    </source>
</evidence>
<evidence type="ECO:0000313" key="11">
    <source>
        <dbReference type="Proteomes" id="UP000178815"/>
    </source>
</evidence>
<accession>A0A1F6CH29</accession>
<name>A0A1F6CH29_9BACT</name>
<feature type="site" description="Stabilizes the basic form of H active site to accept a proton" evidence="7">
    <location>
        <position position="93"/>
    </location>
</feature>
<dbReference type="Gene3D" id="3.40.50.1470">
    <property type="entry name" value="Peptidyl-tRNA hydrolase"/>
    <property type="match status" value="1"/>
</dbReference>
<protein>
    <recommendedName>
        <fullName evidence="6 7">Peptidyl-tRNA hydrolase</fullName>
        <shortName evidence="7">Pth</shortName>
        <ecNumber evidence="1 7">3.1.1.29</ecNumber>
    </recommendedName>
</protein>
<dbReference type="InterPro" id="IPR018171">
    <property type="entry name" value="Pept_tRNA_hydro_CS"/>
</dbReference>
<comment type="subunit">
    <text evidence="7">Monomer.</text>
</comment>
<feature type="binding site" evidence="7">
    <location>
        <position position="15"/>
    </location>
    <ligand>
        <name>tRNA</name>
        <dbReference type="ChEBI" id="CHEBI:17843"/>
    </ligand>
</feature>
<gene>
    <name evidence="7" type="primary">pth</name>
    <name evidence="10" type="ORF">A2678_03460</name>
</gene>
<dbReference type="Proteomes" id="UP000178815">
    <property type="component" value="Unassembled WGS sequence"/>
</dbReference>
<dbReference type="SUPFAM" id="SSF53178">
    <property type="entry name" value="Peptidyl-tRNA hydrolase-like"/>
    <property type="match status" value="1"/>
</dbReference>
<keyword evidence="2 7" id="KW-0820">tRNA-binding</keyword>
<dbReference type="STRING" id="1798481.A2678_03460"/>
<feature type="binding site" evidence="7">
    <location>
        <position position="69"/>
    </location>
    <ligand>
        <name>tRNA</name>
        <dbReference type="ChEBI" id="CHEBI:17843"/>
    </ligand>
</feature>
<evidence type="ECO:0000256" key="6">
    <source>
        <dbReference type="ARBA" id="ARBA00050038"/>
    </source>
</evidence>
<dbReference type="PANTHER" id="PTHR17224">
    <property type="entry name" value="PEPTIDYL-TRNA HYDROLASE"/>
    <property type="match status" value="1"/>
</dbReference>
<dbReference type="PANTHER" id="PTHR17224:SF1">
    <property type="entry name" value="PEPTIDYL-TRNA HYDROLASE"/>
    <property type="match status" value="1"/>
</dbReference>
<evidence type="ECO:0000256" key="1">
    <source>
        <dbReference type="ARBA" id="ARBA00013260"/>
    </source>
</evidence>
<proteinExistence type="inferred from homology"/>
<dbReference type="CDD" id="cd00462">
    <property type="entry name" value="PTH"/>
    <property type="match status" value="1"/>
</dbReference>
<organism evidence="10 11">
    <name type="scientific">Candidatus Kaiserbacteria bacterium RIFCSPHIGHO2_01_FULL_53_31</name>
    <dbReference type="NCBI Taxonomy" id="1798481"/>
    <lineage>
        <taxon>Bacteria</taxon>
        <taxon>Candidatus Kaiseribacteriota</taxon>
    </lineage>
</organism>
<comment type="function">
    <text evidence="7">Hydrolyzes ribosome-free peptidyl-tRNAs (with 1 or more amino acids incorporated), which drop off the ribosome during protein synthesis, or as a result of ribosome stalling.</text>
</comment>
<sequence>MSLVIVGLGNPGKEYEKTRHNAGRSAVELFAKQEEFDEFVFNKKANSLVSKGVVKGEKMELVLPETMMNLSGKAVSVFVKSPKAAKNLLVIHDDLDLPLGTIKMVVGRGSGGHKGVESVMRTIKTKDFVRLRIGVSAAGKKNQARKVSGEEKVIKYVIGKWKPGEEAAFKKVLKKAAEAVRLFATEDVATATQFANTR</sequence>
<dbReference type="NCBIfam" id="TIGR00447">
    <property type="entry name" value="pth"/>
    <property type="match status" value="1"/>
</dbReference>
<dbReference type="InterPro" id="IPR001328">
    <property type="entry name" value="Pept_tRNA_hydro"/>
</dbReference>
<evidence type="ECO:0000256" key="9">
    <source>
        <dbReference type="RuleBase" id="RU004320"/>
    </source>
</evidence>
<comment type="catalytic activity">
    <reaction evidence="7 8">
        <text>an N-acyl-L-alpha-aminoacyl-tRNA + H2O = an N-acyl-L-amino acid + a tRNA + H(+)</text>
        <dbReference type="Rhea" id="RHEA:54448"/>
        <dbReference type="Rhea" id="RHEA-COMP:10123"/>
        <dbReference type="Rhea" id="RHEA-COMP:13883"/>
        <dbReference type="ChEBI" id="CHEBI:15377"/>
        <dbReference type="ChEBI" id="CHEBI:15378"/>
        <dbReference type="ChEBI" id="CHEBI:59874"/>
        <dbReference type="ChEBI" id="CHEBI:78442"/>
        <dbReference type="ChEBI" id="CHEBI:138191"/>
        <dbReference type="EC" id="3.1.1.29"/>
    </reaction>
</comment>
<evidence type="ECO:0000256" key="4">
    <source>
        <dbReference type="ARBA" id="ARBA00022884"/>
    </source>
</evidence>
<evidence type="ECO:0000256" key="8">
    <source>
        <dbReference type="RuleBase" id="RU000673"/>
    </source>
</evidence>
<dbReference type="GO" id="GO:0005737">
    <property type="term" value="C:cytoplasm"/>
    <property type="evidence" value="ECO:0007669"/>
    <property type="project" value="UniProtKB-SubCell"/>
</dbReference>
<dbReference type="GO" id="GO:0004045">
    <property type="term" value="F:peptidyl-tRNA hydrolase activity"/>
    <property type="evidence" value="ECO:0007669"/>
    <property type="project" value="UniProtKB-UniRule"/>
</dbReference>
<evidence type="ECO:0000256" key="2">
    <source>
        <dbReference type="ARBA" id="ARBA00022555"/>
    </source>
</evidence>
<dbReference type="InterPro" id="IPR036416">
    <property type="entry name" value="Pept_tRNA_hydro_sf"/>
</dbReference>
<dbReference type="GO" id="GO:0006515">
    <property type="term" value="P:protein quality control for misfolded or incompletely synthesized proteins"/>
    <property type="evidence" value="ECO:0007669"/>
    <property type="project" value="UniProtKB-UniRule"/>
</dbReference>
<comment type="similarity">
    <text evidence="5 7 9">Belongs to the PTH family.</text>
</comment>
<keyword evidence="7" id="KW-0963">Cytoplasm</keyword>
<dbReference type="EMBL" id="MFKU01000011">
    <property type="protein sequence ID" value="OGG48526.1"/>
    <property type="molecule type" value="Genomic_DNA"/>
</dbReference>
<feature type="binding site" evidence="7">
    <location>
        <position position="67"/>
    </location>
    <ligand>
        <name>tRNA</name>
        <dbReference type="ChEBI" id="CHEBI:17843"/>
    </ligand>
</feature>
<comment type="subcellular location">
    <subcellularLocation>
        <location evidence="7">Cytoplasm</location>
    </subcellularLocation>
</comment>
<feature type="site" description="Discriminates between blocked and unblocked aminoacyl-tRNA" evidence="7">
    <location>
        <position position="10"/>
    </location>
</feature>
<dbReference type="AlphaFoldDB" id="A0A1F6CH29"/>
<dbReference type="Pfam" id="PF01195">
    <property type="entry name" value="Pept_tRNA_hydro"/>
    <property type="match status" value="1"/>
</dbReference>
<comment type="caution">
    <text evidence="10">The sequence shown here is derived from an EMBL/GenBank/DDBJ whole genome shotgun (WGS) entry which is preliminary data.</text>
</comment>
<dbReference type="GO" id="GO:0000049">
    <property type="term" value="F:tRNA binding"/>
    <property type="evidence" value="ECO:0007669"/>
    <property type="project" value="UniProtKB-UniRule"/>
</dbReference>
<dbReference type="PROSITE" id="PS01195">
    <property type="entry name" value="PEPT_TRNA_HYDROL_1"/>
    <property type="match status" value="1"/>
</dbReference>
<evidence type="ECO:0000256" key="3">
    <source>
        <dbReference type="ARBA" id="ARBA00022801"/>
    </source>
</evidence>
<comment type="caution">
    <text evidence="7">Lacks conserved residue(s) required for the propagation of feature annotation.</text>
</comment>
<reference evidence="10 11" key="1">
    <citation type="journal article" date="2016" name="Nat. Commun.">
        <title>Thousands of microbial genomes shed light on interconnected biogeochemical processes in an aquifer system.</title>
        <authorList>
            <person name="Anantharaman K."/>
            <person name="Brown C.T."/>
            <person name="Hug L.A."/>
            <person name="Sharon I."/>
            <person name="Castelle C.J."/>
            <person name="Probst A.J."/>
            <person name="Thomas B.C."/>
            <person name="Singh A."/>
            <person name="Wilkins M.J."/>
            <person name="Karaoz U."/>
            <person name="Brodie E.L."/>
            <person name="Williams K.H."/>
            <person name="Hubbard S.S."/>
            <person name="Banfield J.F."/>
        </authorList>
    </citation>
    <scope>NUCLEOTIDE SEQUENCE [LARGE SCALE GENOMIC DNA]</scope>
</reference>
<dbReference type="HAMAP" id="MF_00083">
    <property type="entry name" value="Pept_tRNA_hydro_bact"/>
    <property type="match status" value="1"/>
</dbReference>
<keyword evidence="3 7" id="KW-0378">Hydrolase</keyword>
<dbReference type="EC" id="3.1.1.29" evidence="1 7"/>
<evidence type="ECO:0000256" key="7">
    <source>
        <dbReference type="HAMAP-Rule" id="MF_00083"/>
    </source>
</evidence>